<dbReference type="PANTHER" id="PTHR34180:SF1">
    <property type="entry name" value="BETA-ALANYL-DOPAMINE_CARCININE HYDROLASE"/>
    <property type="match status" value="1"/>
</dbReference>
<dbReference type="Gene3D" id="3.60.60.10">
    <property type="entry name" value="Penicillin V Acylase, Chain A"/>
    <property type="match status" value="1"/>
</dbReference>
<dbReference type="InterPro" id="IPR047794">
    <property type="entry name" value="C45_proenzyme-like"/>
</dbReference>
<accession>A0ABQ2QVQ0</accession>
<dbReference type="PANTHER" id="PTHR34180">
    <property type="entry name" value="PEPTIDASE C45"/>
    <property type="match status" value="1"/>
</dbReference>
<proteinExistence type="predicted"/>
<dbReference type="InterPro" id="IPR005079">
    <property type="entry name" value="Peptidase_C45_hydrolase"/>
</dbReference>
<dbReference type="EMBL" id="BMQJ01000006">
    <property type="protein sequence ID" value="GGP97679.1"/>
    <property type="molecule type" value="Genomic_DNA"/>
</dbReference>
<dbReference type="NCBIfam" id="NF040521">
    <property type="entry name" value="C45_proenzyme"/>
    <property type="match status" value="1"/>
</dbReference>
<dbReference type="InterPro" id="IPR047801">
    <property type="entry name" value="Peptidase_C45"/>
</dbReference>
<reference evidence="4" key="1">
    <citation type="journal article" date="2019" name="Int. J. Syst. Evol. Microbiol.">
        <title>The Global Catalogue of Microorganisms (GCM) 10K type strain sequencing project: providing services to taxonomists for standard genome sequencing and annotation.</title>
        <authorList>
            <consortium name="The Broad Institute Genomics Platform"/>
            <consortium name="The Broad Institute Genome Sequencing Center for Infectious Disease"/>
            <person name="Wu L."/>
            <person name="Ma J."/>
        </authorList>
    </citation>
    <scope>NUCLEOTIDE SEQUENCE [LARGE SCALE GENOMIC DNA]</scope>
    <source>
        <strain evidence="4">JCM 3115</strain>
    </source>
</reference>
<sequence length="397" mass="40249">MNRRAHLLLEETRPRARGRERGLRAAAEIARTWRTYAELFDATAAAGGRPLDVPALALASVAATRAWAPDLAEEMEGVAEGADVPLWVVAALNARTEILSEAAAPRAGECSTLVHVGTPRSGTSAGDRTAGGSGDGTASGSGNGAAGRTVGGQSWDWHEELADGWHPQSVRGAAGDPADGGSLAFTGITEYGILGKIGLNEAGVGVLFNILGHAGDGAGGVPVHLVARRALGSATSFDEAVAVITGAPVSASTVMTVVTADRAASVEVSPAGAAVVHPDAEGWLVRTNHFQDPALATGEHRGRLEPETYDRLRVLGERVRGRGGIGGSDDLAALLTAHPGDGAEVCCHAPAGGRLGTRWATLATVLVEPAAGLFQVHDGGPCTAGPGTWETLAVPAG</sequence>
<feature type="compositionally biased region" description="Gly residues" evidence="1">
    <location>
        <begin position="129"/>
        <end position="145"/>
    </location>
</feature>
<protein>
    <submittedName>
        <fullName evidence="3">Peptidase C45</fullName>
    </submittedName>
</protein>
<dbReference type="RefSeq" id="WP_189247037.1">
    <property type="nucleotide sequence ID" value="NZ_BMQJ01000006.1"/>
</dbReference>
<evidence type="ECO:0000256" key="1">
    <source>
        <dbReference type="SAM" id="MobiDB-lite"/>
    </source>
</evidence>
<comment type="caution">
    <text evidence="3">The sequence shown here is derived from an EMBL/GenBank/DDBJ whole genome shotgun (WGS) entry which is preliminary data.</text>
</comment>
<gene>
    <name evidence="3" type="ORF">GCM10010140_29700</name>
</gene>
<dbReference type="Gene3D" id="1.10.10.2120">
    <property type="match status" value="1"/>
</dbReference>
<organism evidence="3 4">
    <name type="scientific">Streptosporangium pseudovulgare</name>
    <dbReference type="NCBI Taxonomy" id="35765"/>
    <lineage>
        <taxon>Bacteria</taxon>
        <taxon>Bacillati</taxon>
        <taxon>Actinomycetota</taxon>
        <taxon>Actinomycetes</taxon>
        <taxon>Streptosporangiales</taxon>
        <taxon>Streptosporangiaceae</taxon>
        <taxon>Streptosporangium</taxon>
    </lineage>
</organism>
<dbReference type="Pfam" id="PF03417">
    <property type="entry name" value="AAT"/>
    <property type="match status" value="1"/>
</dbReference>
<evidence type="ECO:0000313" key="3">
    <source>
        <dbReference type="EMBL" id="GGP97679.1"/>
    </source>
</evidence>
<keyword evidence="4" id="KW-1185">Reference proteome</keyword>
<feature type="region of interest" description="Disordered" evidence="1">
    <location>
        <begin position="114"/>
        <end position="151"/>
    </location>
</feature>
<evidence type="ECO:0000313" key="4">
    <source>
        <dbReference type="Proteomes" id="UP000611554"/>
    </source>
</evidence>
<name>A0ABQ2QVQ0_9ACTN</name>
<feature type="domain" description="Peptidase C45 hydrolase" evidence="2">
    <location>
        <begin position="153"/>
        <end position="298"/>
    </location>
</feature>
<evidence type="ECO:0000259" key="2">
    <source>
        <dbReference type="Pfam" id="PF03417"/>
    </source>
</evidence>
<dbReference type="Proteomes" id="UP000611554">
    <property type="component" value="Unassembled WGS sequence"/>
</dbReference>